<sequence length="76" mass="9093">MKKTRAQYERYLNDFGVPESEKYNNGGRIRGKRYGSWLRRIDSILFDVMYNEHLRQLNKLPPTLLYGRGRSKEGVR</sequence>
<dbReference type="OrthoDB" id="1952822at2"/>
<dbReference type="Proteomes" id="UP000198304">
    <property type="component" value="Unassembled WGS sequence"/>
</dbReference>
<gene>
    <name evidence="1" type="ORF">SAMN05446037_1006145</name>
</gene>
<accession>A0A239CT67</accession>
<name>A0A239CT67_9FIRM</name>
<evidence type="ECO:0000313" key="1">
    <source>
        <dbReference type="EMBL" id="SNS23446.1"/>
    </source>
</evidence>
<dbReference type="EMBL" id="FZOJ01000006">
    <property type="protein sequence ID" value="SNS23446.1"/>
    <property type="molecule type" value="Genomic_DNA"/>
</dbReference>
<proteinExistence type="predicted"/>
<dbReference type="AlphaFoldDB" id="A0A239CT67"/>
<protein>
    <submittedName>
        <fullName evidence="1">Uncharacterized protein</fullName>
    </submittedName>
</protein>
<reference evidence="1 2" key="1">
    <citation type="submission" date="2017-06" db="EMBL/GenBank/DDBJ databases">
        <authorList>
            <person name="Kim H.J."/>
            <person name="Triplett B.A."/>
        </authorList>
    </citation>
    <scope>NUCLEOTIDE SEQUENCE [LARGE SCALE GENOMIC DNA]</scope>
    <source>
        <strain evidence="1 2">SCA</strain>
    </source>
</reference>
<keyword evidence="2" id="KW-1185">Reference proteome</keyword>
<evidence type="ECO:0000313" key="2">
    <source>
        <dbReference type="Proteomes" id="UP000198304"/>
    </source>
</evidence>
<dbReference type="RefSeq" id="WP_089282387.1">
    <property type="nucleotide sequence ID" value="NZ_FZOJ01000006.1"/>
</dbReference>
<organism evidence="1 2">
    <name type="scientific">Anaerovirgula multivorans</name>
    <dbReference type="NCBI Taxonomy" id="312168"/>
    <lineage>
        <taxon>Bacteria</taxon>
        <taxon>Bacillati</taxon>
        <taxon>Bacillota</taxon>
        <taxon>Clostridia</taxon>
        <taxon>Peptostreptococcales</taxon>
        <taxon>Natronincolaceae</taxon>
        <taxon>Anaerovirgula</taxon>
    </lineage>
</organism>